<dbReference type="InterPro" id="IPR042197">
    <property type="entry name" value="Apaf_helical"/>
</dbReference>
<reference evidence="8 9" key="1">
    <citation type="journal article" date="2013" name="Proc. Natl. Acad. Sci. U.S.A.">
        <title>Fine-scale variation in meiotic recombination in Mimulus inferred from population shotgun sequencing.</title>
        <authorList>
            <person name="Hellsten U."/>
            <person name="Wright K.M."/>
            <person name="Jenkins J."/>
            <person name="Shu S."/>
            <person name="Yuan Y."/>
            <person name="Wessler S.R."/>
            <person name="Schmutz J."/>
            <person name="Willis J.H."/>
            <person name="Rokhsar D.S."/>
        </authorList>
    </citation>
    <scope>NUCLEOTIDE SEQUENCE [LARGE SCALE GENOMIC DNA]</scope>
    <source>
        <strain evidence="9">cv. DUN x IM62</strain>
    </source>
</reference>
<feature type="domain" description="NB-ARC" evidence="7">
    <location>
        <begin position="167"/>
        <end position="336"/>
    </location>
</feature>
<dbReference type="PANTHER" id="PTHR23155:SF1152">
    <property type="entry name" value="AAA+ ATPASE DOMAIN-CONTAINING PROTEIN"/>
    <property type="match status" value="1"/>
</dbReference>
<evidence type="ECO:0000256" key="6">
    <source>
        <dbReference type="ARBA" id="ARBA00022821"/>
    </source>
</evidence>
<keyword evidence="4" id="KW-0381">Hypersensitive response</keyword>
<keyword evidence="3" id="KW-0433">Leucine-rich repeat</keyword>
<evidence type="ECO:0000313" key="8">
    <source>
        <dbReference type="EMBL" id="EYU17688.1"/>
    </source>
</evidence>
<dbReference type="Gene3D" id="1.10.8.430">
    <property type="entry name" value="Helical domain of apoptotic protease-activating factors"/>
    <property type="match status" value="1"/>
</dbReference>
<dbReference type="PANTHER" id="PTHR23155">
    <property type="entry name" value="DISEASE RESISTANCE PROTEIN RP"/>
    <property type="match status" value="1"/>
</dbReference>
<dbReference type="InterPro" id="IPR027417">
    <property type="entry name" value="P-loop_NTPase"/>
</dbReference>
<dbReference type="Gene3D" id="3.40.50.300">
    <property type="entry name" value="P-loop containing nucleotide triphosphate hydrolases"/>
    <property type="match status" value="1"/>
</dbReference>
<keyword evidence="5" id="KW-0677">Repeat</keyword>
<dbReference type="InterPro" id="IPR036388">
    <property type="entry name" value="WH-like_DNA-bd_sf"/>
</dbReference>
<organism evidence="8 9">
    <name type="scientific">Erythranthe guttata</name>
    <name type="common">Yellow monkey flower</name>
    <name type="synonym">Mimulus guttatus</name>
    <dbReference type="NCBI Taxonomy" id="4155"/>
    <lineage>
        <taxon>Eukaryota</taxon>
        <taxon>Viridiplantae</taxon>
        <taxon>Streptophyta</taxon>
        <taxon>Embryophyta</taxon>
        <taxon>Tracheophyta</taxon>
        <taxon>Spermatophyta</taxon>
        <taxon>Magnoliopsida</taxon>
        <taxon>eudicotyledons</taxon>
        <taxon>Gunneridae</taxon>
        <taxon>Pentapetalae</taxon>
        <taxon>asterids</taxon>
        <taxon>lamiids</taxon>
        <taxon>Lamiales</taxon>
        <taxon>Phrymaceae</taxon>
        <taxon>Erythranthe</taxon>
    </lineage>
</organism>
<sequence length="839" mass="97080">MAYAAVCCIEQTLKRLLNSSHISIVQTSSPQIISLLYEEILSLREALREFNECRVIVDMKMVKTLEAGIIDVVYKFEDVIDLHISNQFHSLQSDEETDHPPLMVHSLDVQEIKQDVDSFIEMVDKMKRAYTHELCNPTPHDEEDGFFISTRIDFGGNESNMVGLSDQFTRIKGRLLNSSQSERMVVCLAGMAGIGKTTLAKKLCQDPLITSHFSAHVFVTIGPKWRSIYTLIDILKQLDPRPREIKLLEGEEVLDCLKRSISESLKGLRYLIVLDDVWNEELELVNSFPDDKNGSRVLLTTRIEEVGKCLDCGYNVRFLDKKESWDLLREKVFGEEESFSYALERARKKIAENCEGLPLTIVTVGDILSKSEKTLEYWNEVADEKQHSVYKDAYDQMSNVLYPSYDYLPQHLKACFLYIGAFPQSYMLHVPRLMNLWSAEGFPDSEPILSSDPPTIFASNTYYYYICELRRKSVVMFDREQRGYRLHSSFWYLCNKEAAKNKLFYALNCRADALREEGTNLQPRRLCIRNNVLLAIEDVHDSIASASTVRSLLCTGPFHQYYVPLSFLKHLRLLRVLHALSIRFYEFPMEVVKLVQLRYLSLLYDGDIPPSISKLWNLEYLIFVEIWTMKELKHINVMGRDLPHPGIHINLAHDASEQLSCFDHISHLRQLKTLTCDIANPIFKTGVVTPLVPLSDFPSSLIRLELSGLGYPWEEMRKISPLPNLQFLKLECYAFRGPKWEVRDNEFQSLSVLHIEDTDLEQWTFRNFSCPPEIMFFCFEHCYKLKEIPLTFGKSLRTVEVLDCNPLAANYANKLKEEWDEKFSDLDFSLREPCDCTDV</sequence>
<dbReference type="InterPro" id="IPR044974">
    <property type="entry name" value="Disease_R_plants"/>
</dbReference>
<dbReference type="AlphaFoldDB" id="A0A022PS87"/>
<dbReference type="SUPFAM" id="SSF52058">
    <property type="entry name" value="L domain-like"/>
    <property type="match status" value="1"/>
</dbReference>
<gene>
    <name evidence="8" type="ORF">MIMGU_mgv1a020105mg</name>
</gene>
<dbReference type="Gene3D" id="1.10.10.10">
    <property type="entry name" value="Winged helix-like DNA-binding domain superfamily/Winged helix DNA-binding domain"/>
    <property type="match status" value="1"/>
</dbReference>
<evidence type="ECO:0000256" key="3">
    <source>
        <dbReference type="ARBA" id="ARBA00022614"/>
    </source>
</evidence>
<dbReference type="GO" id="GO:0009626">
    <property type="term" value="P:plant-type hypersensitive response"/>
    <property type="evidence" value="ECO:0007669"/>
    <property type="project" value="UniProtKB-KW"/>
</dbReference>
<dbReference type="Proteomes" id="UP000030748">
    <property type="component" value="Unassembled WGS sequence"/>
</dbReference>
<keyword evidence="9" id="KW-1185">Reference proteome</keyword>
<dbReference type="Pfam" id="PF00931">
    <property type="entry name" value="NB-ARC"/>
    <property type="match status" value="1"/>
</dbReference>
<proteinExistence type="inferred from homology"/>
<evidence type="ECO:0000256" key="2">
    <source>
        <dbReference type="ARBA" id="ARBA00008894"/>
    </source>
</evidence>
<evidence type="ECO:0000256" key="4">
    <source>
        <dbReference type="ARBA" id="ARBA00022667"/>
    </source>
</evidence>
<dbReference type="EMBL" id="KI632363">
    <property type="protein sequence ID" value="EYU17688.1"/>
    <property type="molecule type" value="Genomic_DNA"/>
</dbReference>
<name>A0A022PS87_ERYGU</name>
<evidence type="ECO:0000256" key="1">
    <source>
        <dbReference type="ARBA" id="ARBA00002074"/>
    </source>
</evidence>
<dbReference type="SUPFAM" id="SSF52540">
    <property type="entry name" value="P-loop containing nucleoside triphosphate hydrolases"/>
    <property type="match status" value="1"/>
</dbReference>
<keyword evidence="6" id="KW-0611">Plant defense</keyword>
<evidence type="ECO:0000259" key="7">
    <source>
        <dbReference type="Pfam" id="PF00931"/>
    </source>
</evidence>
<evidence type="ECO:0000256" key="5">
    <source>
        <dbReference type="ARBA" id="ARBA00022737"/>
    </source>
</evidence>
<dbReference type="Gene3D" id="1.20.5.4130">
    <property type="match status" value="1"/>
</dbReference>
<protein>
    <recommendedName>
        <fullName evidence="7">NB-ARC domain-containing protein</fullName>
    </recommendedName>
</protein>
<dbReference type="PRINTS" id="PR00364">
    <property type="entry name" value="DISEASERSIST"/>
</dbReference>
<comment type="function">
    <text evidence="1">Confers resistance to late blight (Phytophthora infestans) races carrying the avirulence gene Avr1. Resistance proteins guard the plant against pathogens that contain an appropriate avirulence protein via an indirect interaction with this avirulence protein. That triggers a defense system including the hypersensitive response, which restricts the pathogen growth.</text>
</comment>
<dbReference type="InterPro" id="IPR032675">
    <property type="entry name" value="LRR_dom_sf"/>
</dbReference>
<dbReference type="GO" id="GO:0005737">
    <property type="term" value="C:cytoplasm"/>
    <property type="evidence" value="ECO:0007669"/>
    <property type="project" value="UniProtKB-SubCell"/>
</dbReference>
<accession>A0A022PS87</accession>
<comment type="similarity">
    <text evidence="2">Belongs to the disease resistance NB-LRR family.</text>
</comment>
<dbReference type="eggNOG" id="KOG4658">
    <property type="taxonomic scope" value="Eukaryota"/>
</dbReference>
<dbReference type="Gene3D" id="3.80.10.10">
    <property type="entry name" value="Ribonuclease Inhibitor"/>
    <property type="match status" value="1"/>
</dbReference>
<dbReference type="InterPro" id="IPR002182">
    <property type="entry name" value="NB-ARC"/>
</dbReference>
<evidence type="ECO:0000313" key="9">
    <source>
        <dbReference type="Proteomes" id="UP000030748"/>
    </source>
</evidence>
<dbReference type="GO" id="GO:0043531">
    <property type="term" value="F:ADP binding"/>
    <property type="evidence" value="ECO:0007669"/>
    <property type="project" value="InterPro"/>
</dbReference>